<feature type="chain" id="PRO_5047109209" evidence="2">
    <location>
        <begin position="31"/>
        <end position="309"/>
    </location>
</feature>
<feature type="signal peptide" evidence="2">
    <location>
        <begin position="1"/>
        <end position="30"/>
    </location>
</feature>
<reference evidence="4" key="1">
    <citation type="journal article" date="2019" name="Int. J. Syst. Evol. Microbiol.">
        <title>The Global Catalogue of Microorganisms (GCM) 10K type strain sequencing project: providing services to taxonomists for standard genome sequencing and annotation.</title>
        <authorList>
            <consortium name="The Broad Institute Genomics Platform"/>
            <consortium name="The Broad Institute Genome Sequencing Center for Infectious Disease"/>
            <person name="Wu L."/>
            <person name="Ma J."/>
        </authorList>
    </citation>
    <scope>NUCLEOTIDE SEQUENCE [LARGE SCALE GENOMIC DNA]</scope>
    <source>
        <strain evidence="4">CGMCC 4.7641</strain>
    </source>
</reference>
<keyword evidence="1" id="KW-0862">Zinc</keyword>
<proteinExistence type="predicted"/>
<dbReference type="Proteomes" id="UP001597483">
    <property type="component" value="Unassembled WGS sequence"/>
</dbReference>
<name>A0ABW5H6Q5_9PSEU</name>
<dbReference type="RefSeq" id="WP_378304979.1">
    <property type="nucleotide sequence ID" value="NZ_JBHUKS010000011.1"/>
</dbReference>
<dbReference type="Pfam" id="PF02585">
    <property type="entry name" value="PIG-L"/>
    <property type="match status" value="1"/>
</dbReference>
<gene>
    <name evidence="3" type="ORF">ACFSVL_16380</name>
</gene>
<dbReference type="SUPFAM" id="SSF102588">
    <property type="entry name" value="LmbE-like"/>
    <property type="match status" value="1"/>
</dbReference>
<keyword evidence="4" id="KW-1185">Reference proteome</keyword>
<protein>
    <submittedName>
        <fullName evidence="3">PIG-L family deacetylase</fullName>
    </submittedName>
</protein>
<evidence type="ECO:0000313" key="3">
    <source>
        <dbReference type="EMBL" id="MFD2468967.1"/>
    </source>
</evidence>
<organism evidence="3 4">
    <name type="scientific">Amycolatopsis silviterrae</name>
    <dbReference type="NCBI Taxonomy" id="1656914"/>
    <lineage>
        <taxon>Bacteria</taxon>
        <taxon>Bacillati</taxon>
        <taxon>Actinomycetota</taxon>
        <taxon>Actinomycetes</taxon>
        <taxon>Pseudonocardiales</taxon>
        <taxon>Pseudonocardiaceae</taxon>
        <taxon>Amycolatopsis</taxon>
    </lineage>
</organism>
<dbReference type="EMBL" id="JBHUKS010000011">
    <property type="protein sequence ID" value="MFD2468967.1"/>
    <property type="molecule type" value="Genomic_DNA"/>
</dbReference>
<keyword evidence="2" id="KW-0732">Signal</keyword>
<accession>A0ABW5H6Q5</accession>
<evidence type="ECO:0000256" key="2">
    <source>
        <dbReference type="SAM" id="SignalP"/>
    </source>
</evidence>
<evidence type="ECO:0000313" key="4">
    <source>
        <dbReference type="Proteomes" id="UP001597483"/>
    </source>
</evidence>
<comment type="caution">
    <text evidence="3">The sequence shown here is derived from an EMBL/GenBank/DDBJ whole genome shotgun (WGS) entry which is preliminary data.</text>
</comment>
<evidence type="ECO:0000256" key="1">
    <source>
        <dbReference type="ARBA" id="ARBA00022833"/>
    </source>
</evidence>
<dbReference type="Gene3D" id="3.40.50.10320">
    <property type="entry name" value="LmbE-like"/>
    <property type="match status" value="1"/>
</dbReference>
<sequence length="309" mass="34303">MKALRRIWTAAALAVLAVSGMAASAGTAAAEPTTTLSFVAHQDDDLLFMNPDIASDIQAGYNVWVTYLTAGELPCASHDPCGMDYANMRIDGVRAAYARAAHTADDWTYELMQFGDHQVPVDHLNGTNLHLVFTYLHGAAGPEDNCGDLYRMLNDDGFEAMPIDDRPGYRKADFLGMINGIIDYVNPDYIRSQSTIGHRDKNPAGESKPDHVDHIAGAILVADADVDENGNTRIRRDEYQGYVIQYYPDNVDDGWRQEKQAMWDQYKPHDPVMGPNTWDELAGKQYRPLGRIFEAGTPWVPPGDFSCEQ</sequence>
<dbReference type="InterPro" id="IPR003737">
    <property type="entry name" value="GlcNAc_PI_deacetylase-related"/>
</dbReference>
<dbReference type="InterPro" id="IPR024078">
    <property type="entry name" value="LmbE-like_dom_sf"/>
</dbReference>